<keyword evidence="2" id="KW-1185">Reference proteome</keyword>
<proteinExistence type="predicted"/>
<dbReference type="EMBL" id="MU006786">
    <property type="protein sequence ID" value="KAF2639618.1"/>
    <property type="molecule type" value="Genomic_DNA"/>
</dbReference>
<dbReference type="AlphaFoldDB" id="A0A6A6RZK2"/>
<evidence type="ECO:0000313" key="1">
    <source>
        <dbReference type="EMBL" id="KAF2639618.1"/>
    </source>
</evidence>
<accession>A0A6A6RZK2</accession>
<gene>
    <name evidence="1" type="ORF">P280DRAFT_42158</name>
</gene>
<reference evidence="1" key="1">
    <citation type="journal article" date="2020" name="Stud. Mycol.">
        <title>101 Dothideomycetes genomes: a test case for predicting lifestyles and emergence of pathogens.</title>
        <authorList>
            <person name="Haridas S."/>
            <person name="Albert R."/>
            <person name="Binder M."/>
            <person name="Bloem J."/>
            <person name="Labutti K."/>
            <person name="Salamov A."/>
            <person name="Andreopoulos B."/>
            <person name="Baker S."/>
            <person name="Barry K."/>
            <person name="Bills G."/>
            <person name="Bluhm B."/>
            <person name="Cannon C."/>
            <person name="Castanera R."/>
            <person name="Culley D."/>
            <person name="Daum C."/>
            <person name="Ezra D."/>
            <person name="Gonzalez J."/>
            <person name="Henrissat B."/>
            <person name="Kuo A."/>
            <person name="Liang C."/>
            <person name="Lipzen A."/>
            <person name="Lutzoni F."/>
            <person name="Magnuson J."/>
            <person name="Mondo S."/>
            <person name="Nolan M."/>
            <person name="Ohm R."/>
            <person name="Pangilinan J."/>
            <person name="Park H.-J."/>
            <person name="Ramirez L."/>
            <person name="Alfaro M."/>
            <person name="Sun H."/>
            <person name="Tritt A."/>
            <person name="Yoshinaga Y."/>
            <person name="Zwiers L.-H."/>
            <person name="Turgeon B."/>
            <person name="Goodwin S."/>
            <person name="Spatafora J."/>
            <person name="Crous P."/>
            <person name="Grigoriev I."/>
        </authorList>
    </citation>
    <scope>NUCLEOTIDE SEQUENCE</scope>
    <source>
        <strain evidence="1">CBS 473.64</strain>
    </source>
</reference>
<dbReference type="Proteomes" id="UP000799753">
    <property type="component" value="Unassembled WGS sequence"/>
</dbReference>
<evidence type="ECO:0000313" key="2">
    <source>
        <dbReference type="Proteomes" id="UP000799753"/>
    </source>
</evidence>
<protein>
    <submittedName>
        <fullName evidence="1">Uncharacterized protein</fullName>
    </submittedName>
</protein>
<name>A0A6A6RZK2_9PLEO</name>
<organism evidence="1 2">
    <name type="scientific">Massarina eburnea CBS 473.64</name>
    <dbReference type="NCBI Taxonomy" id="1395130"/>
    <lineage>
        <taxon>Eukaryota</taxon>
        <taxon>Fungi</taxon>
        <taxon>Dikarya</taxon>
        <taxon>Ascomycota</taxon>
        <taxon>Pezizomycotina</taxon>
        <taxon>Dothideomycetes</taxon>
        <taxon>Pleosporomycetidae</taxon>
        <taxon>Pleosporales</taxon>
        <taxon>Massarineae</taxon>
        <taxon>Massarinaceae</taxon>
        <taxon>Massarina</taxon>
    </lineage>
</organism>
<sequence length="149" mass="16673">MQVEETCDGEQRRNLSRTLDVSTTTTPALLETLLADLANRCPSHPIPNSRQNAMIPTLEYWSGAYHGVRPGVMKLCEALLLFNCSLLRHLQIPRGSEFQQIRCRWQAGNVDANSKIPPPAPLSAATTQRSLKQEGLYAGRYAARRRVRS</sequence>